<feature type="signal peptide" evidence="1">
    <location>
        <begin position="1"/>
        <end position="26"/>
    </location>
</feature>
<feature type="chain" id="PRO_5045393908" evidence="1">
    <location>
        <begin position="27"/>
        <end position="96"/>
    </location>
</feature>
<sequence length="96" mass="9506">MTGVTWSLSAAMLACAPCAGSLVVFAAGAAFAPYAGMALGFAEAFVEAFTEAFADVFVSGVGNGVIRALFANGDCAAVAAFWLSDASGVDEAADEP</sequence>
<dbReference type="EMBL" id="CAJHCQ010000026">
    <property type="protein sequence ID" value="CAD6558982.1"/>
    <property type="molecule type" value="Genomic_DNA"/>
</dbReference>
<name>A0ABN7IEP5_9BURK</name>
<gene>
    <name evidence="2" type="ORF">LMG27952_06749</name>
</gene>
<comment type="caution">
    <text evidence="2">The sequence shown here is derived from an EMBL/GenBank/DDBJ whole genome shotgun (WGS) entry which is preliminary data.</text>
</comment>
<reference evidence="2 3" key="1">
    <citation type="submission" date="2020-10" db="EMBL/GenBank/DDBJ databases">
        <authorList>
            <person name="Peeters C."/>
        </authorList>
    </citation>
    <scope>NUCLEOTIDE SEQUENCE [LARGE SCALE GENOMIC DNA]</scope>
    <source>
        <strain evidence="2 3">LMG 27952</strain>
    </source>
</reference>
<evidence type="ECO:0000313" key="2">
    <source>
        <dbReference type="EMBL" id="CAD6558982.1"/>
    </source>
</evidence>
<dbReference type="RefSeq" id="WP_201700198.1">
    <property type="nucleotide sequence ID" value="NZ_CAJHCQ010000026.1"/>
</dbReference>
<protein>
    <submittedName>
        <fullName evidence="2">Uncharacterized protein</fullName>
    </submittedName>
</protein>
<evidence type="ECO:0000256" key="1">
    <source>
        <dbReference type="SAM" id="SignalP"/>
    </source>
</evidence>
<dbReference type="Proteomes" id="UP000656319">
    <property type="component" value="Unassembled WGS sequence"/>
</dbReference>
<organism evidence="2 3">
    <name type="scientific">Paraburkholderia hiiakae</name>
    <dbReference type="NCBI Taxonomy" id="1081782"/>
    <lineage>
        <taxon>Bacteria</taxon>
        <taxon>Pseudomonadati</taxon>
        <taxon>Pseudomonadota</taxon>
        <taxon>Betaproteobacteria</taxon>
        <taxon>Burkholderiales</taxon>
        <taxon>Burkholderiaceae</taxon>
        <taxon>Paraburkholderia</taxon>
    </lineage>
</organism>
<keyword evidence="1" id="KW-0732">Signal</keyword>
<accession>A0ABN7IEP5</accession>
<keyword evidence="3" id="KW-1185">Reference proteome</keyword>
<evidence type="ECO:0000313" key="3">
    <source>
        <dbReference type="Proteomes" id="UP000656319"/>
    </source>
</evidence>
<proteinExistence type="predicted"/>